<accession>A0A0E9RYC4</accession>
<reference evidence="1" key="2">
    <citation type="journal article" date="2015" name="Fish Shellfish Immunol.">
        <title>Early steps in the European eel (Anguilla anguilla)-Vibrio vulnificus interaction in the gills: Role of the RtxA13 toxin.</title>
        <authorList>
            <person name="Callol A."/>
            <person name="Pajuelo D."/>
            <person name="Ebbesson L."/>
            <person name="Teles M."/>
            <person name="MacKenzie S."/>
            <person name="Amaro C."/>
        </authorList>
    </citation>
    <scope>NUCLEOTIDE SEQUENCE</scope>
</reference>
<sequence>MALSVRQNPVLRFLVEGCMIRTRNQRLCVTFARNLAIL</sequence>
<dbReference type="EMBL" id="GBXM01074690">
    <property type="protein sequence ID" value="JAH33887.1"/>
    <property type="molecule type" value="Transcribed_RNA"/>
</dbReference>
<dbReference type="AlphaFoldDB" id="A0A0E9RYC4"/>
<reference evidence="1" key="1">
    <citation type="submission" date="2014-11" db="EMBL/GenBank/DDBJ databases">
        <authorList>
            <person name="Amaro Gonzalez C."/>
        </authorList>
    </citation>
    <scope>NUCLEOTIDE SEQUENCE</scope>
</reference>
<evidence type="ECO:0000313" key="1">
    <source>
        <dbReference type="EMBL" id="JAH33887.1"/>
    </source>
</evidence>
<organism evidence="1">
    <name type="scientific">Anguilla anguilla</name>
    <name type="common">European freshwater eel</name>
    <name type="synonym">Muraena anguilla</name>
    <dbReference type="NCBI Taxonomy" id="7936"/>
    <lineage>
        <taxon>Eukaryota</taxon>
        <taxon>Metazoa</taxon>
        <taxon>Chordata</taxon>
        <taxon>Craniata</taxon>
        <taxon>Vertebrata</taxon>
        <taxon>Euteleostomi</taxon>
        <taxon>Actinopterygii</taxon>
        <taxon>Neopterygii</taxon>
        <taxon>Teleostei</taxon>
        <taxon>Anguilliformes</taxon>
        <taxon>Anguillidae</taxon>
        <taxon>Anguilla</taxon>
    </lineage>
</organism>
<name>A0A0E9RYC4_ANGAN</name>
<proteinExistence type="predicted"/>
<protein>
    <submittedName>
        <fullName evidence="1">Uncharacterized protein</fullName>
    </submittedName>
</protein>